<evidence type="ECO:0000313" key="3">
    <source>
        <dbReference type="Proteomes" id="UP000267900"/>
    </source>
</evidence>
<feature type="compositionally biased region" description="Basic and acidic residues" evidence="1">
    <location>
        <begin position="36"/>
        <end position="68"/>
    </location>
</feature>
<gene>
    <name evidence="2" type="ORF">EKH77_29470</name>
</gene>
<feature type="compositionally biased region" description="Basic and acidic residues" evidence="1">
    <location>
        <begin position="1"/>
        <end position="29"/>
    </location>
</feature>
<accession>A0A3S9PQT5</accession>
<protein>
    <submittedName>
        <fullName evidence="2">Uncharacterized protein</fullName>
    </submittedName>
</protein>
<feature type="region of interest" description="Disordered" evidence="1">
    <location>
        <begin position="1"/>
        <end position="68"/>
    </location>
</feature>
<sequence length="68" mass="7666">MGDTPRDKDKREKAEPAAESRDAAHRSQEITELEEEAMREAKRGTAESLDRALKAAERAAKLRRDSQT</sequence>
<dbReference type="AlphaFoldDB" id="A0A3S9PQT5"/>
<organism evidence="2 3">
    <name type="scientific">Streptomyces luteoverticillatus</name>
    <name type="common">Streptoverticillium luteoverticillatus</name>
    <dbReference type="NCBI Taxonomy" id="66425"/>
    <lineage>
        <taxon>Bacteria</taxon>
        <taxon>Bacillati</taxon>
        <taxon>Actinomycetota</taxon>
        <taxon>Actinomycetes</taxon>
        <taxon>Kitasatosporales</taxon>
        <taxon>Streptomycetaceae</taxon>
        <taxon>Streptomyces</taxon>
    </lineage>
</organism>
<dbReference type="Proteomes" id="UP000267900">
    <property type="component" value="Chromosome"/>
</dbReference>
<keyword evidence="3" id="KW-1185">Reference proteome</keyword>
<dbReference type="EMBL" id="CP034587">
    <property type="protein sequence ID" value="AZQ74782.1"/>
    <property type="molecule type" value="Genomic_DNA"/>
</dbReference>
<evidence type="ECO:0000313" key="2">
    <source>
        <dbReference type="EMBL" id="AZQ74782.1"/>
    </source>
</evidence>
<evidence type="ECO:0000256" key="1">
    <source>
        <dbReference type="SAM" id="MobiDB-lite"/>
    </source>
</evidence>
<name>A0A3S9PQT5_STRLT</name>
<proteinExistence type="predicted"/>
<reference evidence="2 3" key="1">
    <citation type="submission" date="2018-12" db="EMBL/GenBank/DDBJ databases">
        <title>The whole draft genome of Streptomyce luteoverticillatus CGMCC 15060.</title>
        <authorList>
            <person name="Feng Z."/>
            <person name="Chen G."/>
            <person name="Zhang J."/>
            <person name="Zhu H."/>
            <person name="Yu X."/>
            <person name="Zhang W."/>
            <person name="Zhang X."/>
        </authorList>
    </citation>
    <scope>NUCLEOTIDE SEQUENCE [LARGE SCALE GENOMIC DNA]</scope>
    <source>
        <strain evidence="2 3">CGMCC 15060</strain>
    </source>
</reference>
<dbReference type="RefSeq" id="WP_126917284.1">
    <property type="nucleotide sequence ID" value="NZ_CP034587.1"/>
</dbReference>